<dbReference type="PANTHER" id="PTHR43752:SF2">
    <property type="entry name" value="BNR_ASP-BOX REPEAT FAMILY PROTEIN"/>
    <property type="match status" value="1"/>
</dbReference>
<dbReference type="AlphaFoldDB" id="A0A7X0P293"/>
<dbReference type="Gene3D" id="2.120.10.10">
    <property type="match status" value="1"/>
</dbReference>
<dbReference type="PANTHER" id="PTHR43752">
    <property type="entry name" value="BNR/ASP-BOX REPEAT FAMILY PROTEIN"/>
    <property type="match status" value="1"/>
</dbReference>
<keyword evidence="4" id="KW-1185">Reference proteome</keyword>
<organism evidence="3 4">
    <name type="scientific">Nonomuraea rubra</name>
    <dbReference type="NCBI Taxonomy" id="46180"/>
    <lineage>
        <taxon>Bacteria</taxon>
        <taxon>Bacillati</taxon>
        <taxon>Actinomycetota</taxon>
        <taxon>Actinomycetes</taxon>
        <taxon>Streptosporangiales</taxon>
        <taxon>Streptosporangiaceae</taxon>
        <taxon>Nonomuraea</taxon>
    </lineage>
</organism>
<protein>
    <submittedName>
        <fullName evidence="3">Putative neuraminidase</fullName>
    </submittedName>
</protein>
<dbReference type="EMBL" id="JACHMI010000001">
    <property type="protein sequence ID" value="MBB6553930.1"/>
    <property type="molecule type" value="Genomic_DNA"/>
</dbReference>
<feature type="region of interest" description="Disordered" evidence="1">
    <location>
        <begin position="250"/>
        <end position="273"/>
    </location>
</feature>
<dbReference type="CDD" id="cd15482">
    <property type="entry name" value="Sialidase_non-viral"/>
    <property type="match status" value="1"/>
</dbReference>
<name>A0A7X0P293_9ACTN</name>
<dbReference type="RefSeq" id="WP_221525280.1">
    <property type="nucleotide sequence ID" value="NZ_BAAAXY010000162.1"/>
</dbReference>
<reference evidence="3 4" key="1">
    <citation type="submission" date="2020-08" db="EMBL/GenBank/DDBJ databases">
        <title>Sequencing the genomes of 1000 actinobacteria strains.</title>
        <authorList>
            <person name="Klenk H.-P."/>
        </authorList>
    </citation>
    <scope>NUCLEOTIDE SEQUENCE [LARGE SCALE GENOMIC DNA]</scope>
    <source>
        <strain evidence="3 4">DSM 43768</strain>
    </source>
</reference>
<dbReference type="InterPro" id="IPR036278">
    <property type="entry name" value="Sialidase_sf"/>
</dbReference>
<evidence type="ECO:0000313" key="3">
    <source>
        <dbReference type="EMBL" id="MBB6553930.1"/>
    </source>
</evidence>
<feature type="domain" description="Sialidase" evidence="2">
    <location>
        <begin position="76"/>
        <end position="364"/>
    </location>
</feature>
<evidence type="ECO:0000313" key="4">
    <source>
        <dbReference type="Proteomes" id="UP000565579"/>
    </source>
</evidence>
<accession>A0A7X0P293</accession>
<proteinExistence type="predicted"/>
<gene>
    <name evidence="3" type="ORF">HD593_008725</name>
</gene>
<evidence type="ECO:0000256" key="1">
    <source>
        <dbReference type="SAM" id="MobiDB-lite"/>
    </source>
</evidence>
<dbReference type="SUPFAM" id="SSF50939">
    <property type="entry name" value="Sialidases"/>
    <property type="match status" value="1"/>
</dbReference>
<feature type="region of interest" description="Disordered" evidence="1">
    <location>
        <begin position="1"/>
        <end position="36"/>
    </location>
</feature>
<evidence type="ECO:0000259" key="2">
    <source>
        <dbReference type="Pfam" id="PF13088"/>
    </source>
</evidence>
<comment type="caution">
    <text evidence="3">The sequence shown here is derived from an EMBL/GenBank/DDBJ whole genome shotgun (WGS) entry which is preliminary data.</text>
</comment>
<dbReference type="Pfam" id="PF13088">
    <property type="entry name" value="BNR_2"/>
    <property type="match status" value="1"/>
</dbReference>
<dbReference type="Proteomes" id="UP000565579">
    <property type="component" value="Unassembled WGS sequence"/>
</dbReference>
<sequence length="381" mass="42048">MTDPRSDTTVQATGPRPETTVEAAGPRSVTAGQAADPRFDGIVRPSAVLPGTREALLPVPHGPDNHAANLLRTRGGELLCTWFSGPQEGDPGTNVVVSRLTGGRWEQPLLIAADPRRSEQNPVLFEDGDGLVWLLHTSMEPHDQTTAHVVARTSPDAGRTWSEPRVLFPEPGSFVRHPPAVLDDGTWVLPAYHCTATGDHSVVKTSADGGRTWTEHQVPGSADLVQMTIAQRPDRRLLAMFRDRRAGRIHASTSSDGRTWSAPERTELPNNDSSVQLTRLGDGRLALVYNDASLERDQFRWVTKNGERRRKALRTPLVVALSEDGGESWPHRRTVQESDSEYWQNELGYSYPSVIDGREGRLDVAFSYLRKTIKHLEIDAS</sequence>
<dbReference type="InterPro" id="IPR011040">
    <property type="entry name" value="Sialidase"/>
</dbReference>